<reference evidence="1 2" key="1">
    <citation type="submission" date="2023-08" db="EMBL/GenBank/DDBJ databases">
        <title>Pathogen: clinical or host-associated sample.</title>
        <authorList>
            <person name="Hergert J."/>
            <person name="Casey R."/>
            <person name="Wagner J."/>
            <person name="Young E.L."/>
            <person name="Oakeson K.F."/>
        </authorList>
    </citation>
    <scope>NUCLEOTIDE SEQUENCE [LARGE SCALE GENOMIC DNA]</scope>
    <source>
        <strain evidence="1 2">UPHL-collab-2</strain>
        <plasmid evidence="1 2">unnamed1</plasmid>
    </source>
</reference>
<dbReference type="Gene3D" id="1.10.1220.10">
    <property type="entry name" value="Met repressor-like"/>
    <property type="match status" value="1"/>
</dbReference>
<dbReference type="SUPFAM" id="SSF47598">
    <property type="entry name" value="Ribbon-helix-helix"/>
    <property type="match status" value="1"/>
</dbReference>
<organism evidence="1 2">
    <name type="scientific">Shinella oryzae</name>
    <dbReference type="NCBI Taxonomy" id="2871820"/>
    <lineage>
        <taxon>Bacteria</taxon>
        <taxon>Pseudomonadati</taxon>
        <taxon>Pseudomonadota</taxon>
        <taxon>Alphaproteobacteria</taxon>
        <taxon>Hyphomicrobiales</taxon>
        <taxon>Rhizobiaceae</taxon>
        <taxon>Shinella</taxon>
    </lineage>
</organism>
<sequence length="85" mass="9086">MLVRATHNGRSTEAEIRDIMAVAVRSPERVKLGSLLATNGRDTGLSNSEVDALQTGSDKTAAEPMAFNMISLDTDLVPESSLARQ</sequence>
<keyword evidence="1" id="KW-0614">Plasmid</keyword>
<dbReference type="RefSeq" id="WP_306161172.1">
    <property type="nucleotide sequence ID" value="NZ_CP132315.1"/>
</dbReference>
<protein>
    <submittedName>
        <fullName evidence="1">Plasmid stabilization protein</fullName>
    </submittedName>
</protein>
<accession>A0ABY9K8H7</accession>
<evidence type="ECO:0000313" key="2">
    <source>
        <dbReference type="Proteomes" id="UP001225788"/>
    </source>
</evidence>
<geneLocation type="plasmid" evidence="1 2">
    <name>unnamed1</name>
</geneLocation>
<evidence type="ECO:0000313" key="1">
    <source>
        <dbReference type="EMBL" id="WLS04867.1"/>
    </source>
</evidence>
<dbReference type="InterPro" id="IPR013321">
    <property type="entry name" value="Arc_rbn_hlx_hlx"/>
</dbReference>
<gene>
    <name evidence="1" type="ORF">Q9315_22020</name>
</gene>
<dbReference type="InterPro" id="IPR010985">
    <property type="entry name" value="Ribbon_hlx_hlx"/>
</dbReference>
<dbReference type="Proteomes" id="UP001225788">
    <property type="component" value="Plasmid unnamed1"/>
</dbReference>
<name>A0ABY9K8H7_9HYPH</name>
<keyword evidence="2" id="KW-1185">Reference proteome</keyword>
<proteinExistence type="predicted"/>
<dbReference type="EMBL" id="CP132315">
    <property type="protein sequence ID" value="WLS04867.1"/>
    <property type="molecule type" value="Genomic_DNA"/>
</dbReference>